<accession>A0A841GF92</accession>
<dbReference type="GO" id="GO:0003723">
    <property type="term" value="F:RNA binding"/>
    <property type="evidence" value="ECO:0007669"/>
    <property type="project" value="UniProtKB-KW"/>
</dbReference>
<evidence type="ECO:0000259" key="10">
    <source>
        <dbReference type="SMART" id="SM00363"/>
    </source>
</evidence>
<dbReference type="EMBL" id="JACHEX010000001">
    <property type="protein sequence ID" value="MBB6062242.1"/>
    <property type="molecule type" value="Genomic_DNA"/>
</dbReference>
<dbReference type="Gene3D" id="3.30.2350.10">
    <property type="entry name" value="Pseudouridine synthase"/>
    <property type="match status" value="1"/>
</dbReference>
<feature type="domain" description="RNA-binding S4" evidence="10">
    <location>
        <begin position="10"/>
        <end position="75"/>
    </location>
</feature>
<dbReference type="SUPFAM" id="SSF55120">
    <property type="entry name" value="Pseudouridine synthase"/>
    <property type="match status" value="1"/>
</dbReference>
<comment type="catalytic activity">
    <reaction evidence="1">
        <text>uridine(955/2504/2580) in 23S rRNA = pseudouridine(955/2504/2580) in 23S rRNA</text>
        <dbReference type="Rhea" id="RHEA:42528"/>
        <dbReference type="Rhea" id="RHEA-COMP:10099"/>
        <dbReference type="Rhea" id="RHEA-COMP:10100"/>
        <dbReference type="ChEBI" id="CHEBI:65314"/>
        <dbReference type="ChEBI" id="CHEBI:65315"/>
        <dbReference type="EC" id="5.4.99.24"/>
    </reaction>
</comment>
<keyword evidence="6 9" id="KW-0413">Isomerase</keyword>
<proteinExistence type="inferred from homology"/>
<dbReference type="SUPFAM" id="SSF55174">
    <property type="entry name" value="Alpha-L RNA-binding motif"/>
    <property type="match status" value="1"/>
</dbReference>
<dbReference type="InterPro" id="IPR002942">
    <property type="entry name" value="S4_RNA-bd"/>
</dbReference>
<protein>
    <recommendedName>
        <fullName evidence="9">Pseudouridine synthase</fullName>
        <ecNumber evidence="9">5.4.99.-</ecNumber>
    </recommendedName>
</protein>
<dbReference type="Gene3D" id="3.10.290.10">
    <property type="entry name" value="RNA-binding S4 domain"/>
    <property type="match status" value="1"/>
</dbReference>
<dbReference type="GO" id="GO:0000455">
    <property type="term" value="P:enzyme-directed rRNA pseudouridine synthesis"/>
    <property type="evidence" value="ECO:0007669"/>
    <property type="project" value="UniProtKB-ARBA"/>
</dbReference>
<dbReference type="EC" id="5.4.99.-" evidence="9"/>
<dbReference type="Pfam" id="PF00849">
    <property type="entry name" value="PseudoU_synth_2"/>
    <property type="match status" value="1"/>
</dbReference>
<reference evidence="11 12" key="1">
    <citation type="submission" date="2020-08" db="EMBL/GenBank/DDBJ databases">
        <title>Genomic Encyclopedia of Type Strains, Phase IV (KMG-IV): sequencing the most valuable type-strain genomes for metagenomic binning, comparative biology and taxonomic classification.</title>
        <authorList>
            <person name="Goeker M."/>
        </authorList>
    </citation>
    <scope>NUCLEOTIDE SEQUENCE [LARGE SCALE GENOMIC DNA]</scope>
    <source>
        <strain evidence="11 12">DSM 13481</strain>
    </source>
</reference>
<dbReference type="InterPro" id="IPR020103">
    <property type="entry name" value="PsdUridine_synth_cat_dom_sf"/>
</dbReference>
<dbReference type="InterPro" id="IPR006145">
    <property type="entry name" value="PsdUridine_synth_RsuA/RluA"/>
</dbReference>
<keyword evidence="5 8" id="KW-0694">RNA-binding</keyword>
<dbReference type="InterPro" id="IPR050188">
    <property type="entry name" value="RluA_PseudoU_synthase"/>
</dbReference>
<dbReference type="Proteomes" id="UP000555828">
    <property type="component" value="Unassembled WGS sequence"/>
</dbReference>
<dbReference type="CDD" id="cd00165">
    <property type="entry name" value="S4"/>
    <property type="match status" value="1"/>
</dbReference>
<evidence type="ECO:0000256" key="2">
    <source>
        <dbReference type="ARBA" id="ARBA00002876"/>
    </source>
</evidence>
<evidence type="ECO:0000313" key="11">
    <source>
        <dbReference type="EMBL" id="MBB6062242.1"/>
    </source>
</evidence>
<evidence type="ECO:0000256" key="5">
    <source>
        <dbReference type="ARBA" id="ARBA00022884"/>
    </source>
</evidence>
<comment type="caution">
    <text evidence="11">The sequence shown here is derived from an EMBL/GenBank/DDBJ whole genome shotgun (WGS) entry which is preliminary data.</text>
</comment>
<sequence length="293" mass="33802">MIVTEENYYSRLDKFLRKKLLNLPLSAIYKLIRTGKIKVNGKKVKNPSYKIEIGDEITIEEDISKYNREINNKVVPIKMDLDIVYEDNDILIINKPAGIPIHPGKGTHIATLIEGLMYYGQEKNFTPHLVHRLDKHTSGILIIAKNTQSARELGDIIASRNIKKEYIALCKGKLSKEGKIDIPLENKQALTTFKTQKVYKTHLGEFSLLNVNIKTGRKHQIRKHLSLINHPIIGDDVYGDKKLNREFKREYGLKRYFLHCHSMEFYFKNKHIAASAPLSRDLKNVLKNLEKGE</sequence>
<organism evidence="11 12">
    <name type="scientific">Thermosipho japonicus</name>
    <dbReference type="NCBI Taxonomy" id="90323"/>
    <lineage>
        <taxon>Bacteria</taxon>
        <taxon>Thermotogati</taxon>
        <taxon>Thermotogota</taxon>
        <taxon>Thermotogae</taxon>
        <taxon>Thermotogales</taxon>
        <taxon>Fervidobacteriaceae</taxon>
        <taxon>Thermosipho</taxon>
    </lineage>
</organism>
<evidence type="ECO:0000256" key="6">
    <source>
        <dbReference type="ARBA" id="ARBA00023235"/>
    </source>
</evidence>
<evidence type="ECO:0000256" key="4">
    <source>
        <dbReference type="ARBA" id="ARBA00022552"/>
    </source>
</evidence>
<evidence type="ECO:0000256" key="9">
    <source>
        <dbReference type="RuleBase" id="RU362028"/>
    </source>
</evidence>
<dbReference type="RefSeq" id="WP_184618919.1">
    <property type="nucleotide sequence ID" value="NZ_JACHEX010000001.1"/>
</dbReference>
<dbReference type="InterPro" id="IPR006224">
    <property type="entry name" value="PsdUridine_synth_RluA-like_CS"/>
</dbReference>
<evidence type="ECO:0000256" key="3">
    <source>
        <dbReference type="ARBA" id="ARBA00010876"/>
    </source>
</evidence>
<evidence type="ECO:0000256" key="8">
    <source>
        <dbReference type="PROSITE-ProRule" id="PRU00182"/>
    </source>
</evidence>
<dbReference type="CDD" id="cd02869">
    <property type="entry name" value="PseudoU_synth_RluA_like"/>
    <property type="match status" value="1"/>
</dbReference>
<evidence type="ECO:0000313" key="12">
    <source>
        <dbReference type="Proteomes" id="UP000555828"/>
    </source>
</evidence>
<dbReference type="PROSITE" id="PS50889">
    <property type="entry name" value="S4"/>
    <property type="match status" value="1"/>
</dbReference>
<dbReference type="NCBIfam" id="TIGR00005">
    <property type="entry name" value="rluA_subfam"/>
    <property type="match status" value="1"/>
</dbReference>
<keyword evidence="4" id="KW-0698">rRNA processing</keyword>
<dbReference type="PROSITE" id="PS01129">
    <property type="entry name" value="PSI_RLU"/>
    <property type="match status" value="1"/>
</dbReference>
<feature type="active site" evidence="7">
    <location>
        <position position="134"/>
    </location>
</feature>
<comment type="similarity">
    <text evidence="3 9">Belongs to the pseudouridine synthase RluA family.</text>
</comment>
<dbReference type="SMART" id="SM00363">
    <property type="entry name" value="S4"/>
    <property type="match status" value="1"/>
</dbReference>
<name>A0A841GF92_9BACT</name>
<dbReference type="InterPro" id="IPR006225">
    <property type="entry name" value="PsdUridine_synth_RluC/D"/>
</dbReference>
<evidence type="ECO:0000256" key="7">
    <source>
        <dbReference type="PIRSR" id="PIRSR606225-1"/>
    </source>
</evidence>
<dbReference type="InterPro" id="IPR036986">
    <property type="entry name" value="S4_RNA-bd_sf"/>
</dbReference>
<gene>
    <name evidence="11" type="ORF">HNP65_000664</name>
</gene>
<dbReference type="Pfam" id="PF01479">
    <property type="entry name" value="S4"/>
    <property type="match status" value="1"/>
</dbReference>
<keyword evidence="12" id="KW-1185">Reference proteome</keyword>
<dbReference type="AlphaFoldDB" id="A0A841GF92"/>
<dbReference type="GO" id="GO:0160141">
    <property type="term" value="F:23S rRNA pseudouridine(955/2504/2580) synthase activity"/>
    <property type="evidence" value="ECO:0007669"/>
    <property type="project" value="UniProtKB-EC"/>
</dbReference>
<comment type="catalytic activity">
    <reaction evidence="9">
        <text>a uridine in RNA = a pseudouridine in RNA</text>
        <dbReference type="Rhea" id="RHEA:48348"/>
        <dbReference type="Rhea" id="RHEA-COMP:12068"/>
        <dbReference type="Rhea" id="RHEA-COMP:12069"/>
        <dbReference type="ChEBI" id="CHEBI:65314"/>
        <dbReference type="ChEBI" id="CHEBI:65315"/>
    </reaction>
</comment>
<comment type="function">
    <text evidence="2">Responsible for synthesis of pseudouridine from uracil at positions 955, 2504 and 2580 in 23S ribosomal RNA.</text>
</comment>
<dbReference type="PANTHER" id="PTHR21600:SF92">
    <property type="entry name" value="RIBOSOMAL LARGE SUBUNIT PSEUDOURIDINE SYNTHASE C"/>
    <property type="match status" value="1"/>
</dbReference>
<evidence type="ECO:0000256" key="1">
    <source>
        <dbReference type="ARBA" id="ARBA00000381"/>
    </source>
</evidence>
<dbReference type="PANTHER" id="PTHR21600">
    <property type="entry name" value="MITOCHONDRIAL RNA PSEUDOURIDINE SYNTHASE"/>
    <property type="match status" value="1"/>
</dbReference>